<accession>A0A1L3JBI5</accession>
<dbReference type="PANTHER" id="PTHR12526:SF622">
    <property type="entry name" value="GLYCOSYLTRANSFERASE (GROUP I)"/>
    <property type="match status" value="1"/>
</dbReference>
<reference evidence="2 3" key="1">
    <citation type="submission" date="2016-11" db="EMBL/GenBank/DDBJ databases">
        <title>Sphingorhabdus sp. LPB0140, isolated from marine environment.</title>
        <authorList>
            <person name="Kim E."/>
            <person name="Yi H."/>
        </authorList>
    </citation>
    <scope>NUCLEOTIDE SEQUENCE [LARGE SCALE GENOMIC DNA]</scope>
    <source>
        <strain evidence="2 3">LPB0140</strain>
    </source>
</reference>
<name>A0A1L3JBI5_9SPHN</name>
<proteinExistence type="predicted"/>
<dbReference type="PANTHER" id="PTHR12526">
    <property type="entry name" value="GLYCOSYLTRANSFERASE"/>
    <property type="match status" value="1"/>
</dbReference>
<dbReference type="CDD" id="cd03794">
    <property type="entry name" value="GT4_WbuB-like"/>
    <property type="match status" value="1"/>
</dbReference>
<feature type="domain" description="Glycosyltransferase subfamily 4-like N-terminal" evidence="1">
    <location>
        <begin position="42"/>
        <end position="218"/>
    </location>
</feature>
<keyword evidence="3" id="KW-1185">Reference proteome</keyword>
<dbReference type="InterPro" id="IPR028098">
    <property type="entry name" value="Glyco_trans_4-like_N"/>
</dbReference>
<dbReference type="STRING" id="1913578.LPB140_06485"/>
<dbReference type="RefSeq" id="WP_072559146.1">
    <property type="nucleotide sequence ID" value="NZ_CP018154.1"/>
</dbReference>
<gene>
    <name evidence="2" type="ORF">LPB140_06485</name>
</gene>
<dbReference type="AlphaFoldDB" id="A0A1L3JBI5"/>
<evidence type="ECO:0000313" key="3">
    <source>
        <dbReference type="Proteomes" id="UP000242561"/>
    </source>
</evidence>
<evidence type="ECO:0000259" key="1">
    <source>
        <dbReference type="Pfam" id="PF13579"/>
    </source>
</evidence>
<dbReference type="SUPFAM" id="SSF53756">
    <property type="entry name" value="UDP-Glycosyltransferase/glycogen phosphorylase"/>
    <property type="match status" value="1"/>
</dbReference>
<protein>
    <recommendedName>
        <fullName evidence="1">Glycosyltransferase subfamily 4-like N-terminal domain-containing protein</fullName>
    </recommendedName>
</protein>
<sequence>MDNIMPSDENEHGLLDEKKGGLKILFLSQYFYPESFSNNVISKHLVDSGHDVLFIPCVPNYPEGVFAKGYSNKLRRKDEWNGVQVRRAWTVARGSSKLRLIANYFTYPFAAFWELVKMKGAGAEVSFVSMPSPLTQSLAAILAKWFYKIPTIYWVQDIWPESVTMTLNIKNKPIIWMLEKMCGWMYRRADIVMVQSEAFFDRIKSFGVDEEKIVFFPNSAPDHYRPLTPTEIDPKIAAMIPQAETKIMFAGNIGESQDFDTIIAAADLLRDETGLKWVIIGSGRDMERVVQKIKDMGLSSQFSFLGRHEEHLMPQFFTHADAMLVSLKDYPIFALTVPYKMQCYMAAGKPIISSLNGEGGRIMEKSGAGLSVPASQPEILAQNVRAFMKLSAVEKEQMALSAREYFNSTYAPDKIYEILENALQKTAKKR</sequence>
<evidence type="ECO:0000313" key="2">
    <source>
        <dbReference type="EMBL" id="APG62492.1"/>
    </source>
</evidence>
<dbReference type="Pfam" id="PF13579">
    <property type="entry name" value="Glyco_trans_4_4"/>
    <property type="match status" value="1"/>
</dbReference>
<dbReference type="Proteomes" id="UP000242561">
    <property type="component" value="Chromosome"/>
</dbReference>
<dbReference type="KEGG" id="sphl:LPB140_06485"/>
<organism evidence="2 3">
    <name type="scientific">Sphingorhabdus lutea</name>
    <dbReference type="NCBI Taxonomy" id="1913578"/>
    <lineage>
        <taxon>Bacteria</taxon>
        <taxon>Pseudomonadati</taxon>
        <taxon>Pseudomonadota</taxon>
        <taxon>Alphaproteobacteria</taxon>
        <taxon>Sphingomonadales</taxon>
        <taxon>Sphingomonadaceae</taxon>
        <taxon>Sphingorhabdus</taxon>
    </lineage>
</organism>
<dbReference type="Pfam" id="PF13692">
    <property type="entry name" value="Glyco_trans_1_4"/>
    <property type="match status" value="1"/>
</dbReference>
<dbReference type="GO" id="GO:0016757">
    <property type="term" value="F:glycosyltransferase activity"/>
    <property type="evidence" value="ECO:0007669"/>
    <property type="project" value="UniProtKB-ARBA"/>
</dbReference>
<dbReference type="Gene3D" id="3.40.50.2000">
    <property type="entry name" value="Glycogen Phosphorylase B"/>
    <property type="match status" value="2"/>
</dbReference>
<dbReference type="EMBL" id="CP018154">
    <property type="protein sequence ID" value="APG62492.1"/>
    <property type="molecule type" value="Genomic_DNA"/>
</dbReference>